<gene>
    <name evidence="3" type="ORF">ACFL6M_01270</name>
</gene>
<dbReference type="EMBL" id="JBHPKH010000006">
    <property type="protein sequence ID" value="MFC1572204.1"/>
    <property type="molecule type" value="Genomic_DNA"/>
</dbReference>
<feature type="domain" description="Right handed beta helix" evidence="1">
    <location>
        <begin position="65"/>
        <end position="217"/>
    </location>
</feature>
<dbReference type="SUPFAM" id="SSF51126">
    <property type="entry name" value="Pectin lyase-like"/>
    <property type="match status" value="2"/>
</dbReference>
<dbReference type="InterPro" id="IPR012334">
    <property type="entry name" value="Pectin_lyas_fold"/>
</dbReference>
<evidence type="ECO:0000259" key="1">
    <source>
        <dbReference type="Pfam" id="PF13229"/>
    </source>
</evidence>
<dbReference type="Proteomes" id="UP001593833">
    <property type="component" value="Unassembled WGS sequence"/>
</dbReference>
<evidence type="ECO:0000313" key="3">
    <source>
        <dbReference type="EMBL" id="MFC1572204.1"/>
    </source>
</evidence>
<proteinExistence type="predicted"/>
<dbReference type="PANTHER" id="PTHR46580:SF4">
    <property type="entry name" value="ATP_GTP-BINDING PROTEIN"/>
    <property type="match status" value="1"/>
</dbReference>
<dbReference type="InterPro" id="IPR025965">
    <property type="entry name" value="FlgD/Vpr_Ig-like"/>
</dbReference>
<reference evidence="3 4" key="1">
    <citation type="submission" date="2024-09" db="EMBL/GenBank/DDBJ databases">
        <authorList>
            <person name="D'Angelo T."/>
        </authorList>
    </citation>
    <scope>NUCLEOTIDE SEQUENCE [LARGE SCALE GENOMIC DNA]</scope>
    <source>
        <strain evidence="3">SAG AM-320-E07</strain>
    </source>
</reference>
<dbReference type="PANTHER" id="PTHR46580">
    <property type="entry name" value="SENSOR KINASE-RELATED"/>
    <property type="match status" value="1"/>
</dbReference>
<dbReference type="InterPro" id="IPR028994">
    <property type="entry name" value="Integrin_alpha_N"/>
</dbReference>
<dbReference type="InterPro" id="IPR039448">
    <property type="entry name" value="Beta_helix"/>
</dbReference>
<protein>
    <submittedName>
        <fullName evidence="3">Right-handed parallel beta-helix repeat-containing protein</fullName>
    </submittedName>
</protein>
<evidence type="ECO:0000259" key="2">
    <source>
        <dbReference type="Pfam" id="PF13860"/>
    </source>
</evidence>
<dbReference type="NCBIfam" id="TIGR04183">
    <property type="entry name" value="Por_Secre_tail"/>
    <property type="match status" value="1"/>
</dbReference>
<dbReference type="InterPro" id="IPR011050">
    <property type="entry name" value="Pectin_lyase_fold/virulence"/>
</dbReference>
<dbReference type="SUPFAM" id="SSF69318">
    <property type="entry name" value="Integrin alpha N-terminal domain"/>
    <property type="match status" value="1"/>
</dbReference>
<dbReference type="Gene3D" id="2.160.20.10">
    <property type="entry name" value="Single-stranded right-handed beta-helix, Pectin lyase-like"/>
    <property type="match status" value="2"/>
</dbReference>
<dbReference type="Gene3D" id="2.60.40.4070">
    <property type="match status" value="1"/>
</dbReference>
<sequence>MTIEPGVVVKVMPYTFLRIDGTMLAEGTEADSIVFTSYSDDDHGGDTNQDGPSIGSPGDWYFLYFYNSDAGCTMTYCNVRYGGRSYGNLIGYDDLQASLILYGSGPSLTMSNCTVENTYGTSYGANSAAIRCYSTALYISDCDIRNNAHYGIYTTGPLSLLNSRITGNGSVGARSTTAAVIRNSRLEDNGNTGLYLEAGSCEVVADTLAGNSGLGLYCPNVPAEFSGNVSIGNGDWGFHVPPEIVDQIWSTGEMSNNGRDNAIAVSSGTILQNTTWIDEHVYALFGTVTVPDGVNWTLEPGVVLKCDQNIYLVISGTLSAIGTQTDNIIFTSYDDDDHGGDTNQDGPSNGSPGDWRFLYFYNSDAGCTMTYCSVRFGGYTFGNLIGYDDFQASLILYGSGPSLTMSNSIVENTYGTSFGGNSAAIRCYSTSLDISDCDIRNNANYGIYTDGPLSLLNSRVTGNGSVGAQSMASGAIIRNSRLADNGNTGLYLGAASCEVEADTLVANGYQGLHLAQLPAVFTDNIAADNSCCGFVLPTQIVEEAWHSGNEVQVGDAVGILGGSVPAGAVWIDEHPYAIYGNITIPHDIDLTLEPGTILKFAQYYWMEVDGYLVANGTEEDRIVFTSYQDDSYGGDTNGDGNSSGSPGDWYYILFDDTNPGCSMQYCLVRYAGRYHGSGSYYREAIVLDGSGTELTMANCIIEETGGGSSYPYALRVNAGADFQMWDSVVRDNIGIGAYIEEPTAHITGCLAENNGSFGFYVNPELVGEIAVDDSSNANGWNNTIGVLSGNISEDDDWPNTYVYVLDGPVTVDPGATLIMNKGAIVKVNGNQSVDIQGGLVARGDAVDKVVFTSFRDDNYGGDSNQDGVNTIPAPGDWGQVHFNGAHAASYLEWTLVAYGGNGSVPALQFDGCIFEEGFSQCIIHSNLDRGIRVGAAAELELTNSDIYNNGFGLENLNTSVDVDARSCWWGDASGPSGAGPGLGDAVSDHVLYGDWLERSIDNPWVEFTSPSTSGNYTDVLIIDLDEDELLDLVAATEADGLEVYRRSGMEAWETVVSPISNGQYFSLETDDFDDDGSQDLLVCGSVGIRVFAGDGAAGTALNEANAPLMGHVINDVKFARVNGDAHLDVIGCSGDNGGIWVYYGDGAGNWTSGNRPAMTGSYHRIVAEDLDDDTHLDLVATSTEYHGIHVWYGAADSTWTLGTPIGDGSAFFGLDLGDINKDGTYDLVAGSSETADGISVYFNNGGRDDWTEHDGPTATGRFGDIILDHLNNDGWLDLVAANFFGGINVWIGTSQLYWNYWYHPISTNIYKGICVDDFTLNGTLDLAGASTVHGIWLWENLTPGFDQEYFDIEPENIDFGPIALGNCAYESFQLQNVSADTLHNVVLYTTNDAFQVSLAGGREVGPYEMLPNELWTVNVSYCPIDPVPENEVVIIHCTQAVTHVRVTGEGVPYIAPVWSMDVAVANAVGDSANSEVLTFGGGIGASDSLDIEAGELCLPPLPPTEIFDARFEVEGCEGSLVNIHDYYAERDTFVFKWQAGTGGYPVTISWEPNQLPEGTFLISDRMGGAFVDTLNMAEVSEIVIPPEQSFLTELAVTTFRQSSFLFDLSAGWYLLSLPLSTAETERDSLFPGSVSAFTWNEGYVSVDELGIGSGYWVNMNEAAEITHRGERVREIQRALPSGWSLVGTVFDSVLVEDIQQNPPDCIVSIYGFDPGHGYELADQLIPGQGYWFDLDAACEVTITPPYLDRGTSMGGPVIASAEENRTSPDTESFFWSLPVSLTNGSPGSNCLRSVEFGFHEQATPGVDYALGEIGAPPWPPTSVFEARMPLEETEGLYLDLRCPDQAEYLFEITWQPGGDGYPIQLAWDPERIPTGLVLTLQDNLDGSLVGPVDMHAISEITIEENLAFITGVRIRALLDAADVPGSQTVTRFELMQSVPNPTGSSTMITFALPHEVPVELAVYDVVGRTVRVLARGPLPMGIHSISWDGCNDRGANVGAGVYFYRLNAGNFTRECKLLLVR</sequence>
<feature type="domain" description="Right handed beta helix" evidence="1">
    <location>
        <begin position="424"/>
        <end position="536"/>
    </location>
</feature>
<accession>A0ABV6YIP6</accession>
<dbReference type="InterPro" id="IPR013783">
    <property type="entry name" value="Ig-like_fold"/>
</dbReference>
<dbReference type="InterPro" id="IPR026444">
    <property type="entry name" value="Secre_tail"/>
</dbReference>
<dbReference type="InterPro" id="IPR006626">
    <property type="entry name" value="PbH1"/>
</dbReference>
<keyword evidence="4" id="KW-1185">Reference proteome</keyword>
<organism evidence="3 4">
    <name type="scientific">Eiseniibacteriota bacterium</name>
    <dbReference type="NCBI Taxonomy" id="2212470"/>
    <lineage>
        <taxon>Bacteria</taxon>
        <taxon>Candidatus Eiseniibacteriota</taxon>
    </lineage>
</organism>
<dbReference type="SMART" id="SM00710">
    <property type="entry name" value="PbH1"/>
    <property type="match status" value="10"/>
</dbReference>
<dbReference type="Pfam" id="PF13860">
    <property type="entry name" value="FlgD_ig"/>
    <property type="match status" value="1"/>
</dbReference>
<dbReference type="Pfam" id="PF13229">
    <property type="entry name" value="Beta_helix"/>
    <property type="match status" value="2"/>
</dbReference>
<feature type="domain" description="FlgD/Vpr Ig-like" evidence="2">
    <location>
        <begin position="1946"/>
        <end position="2008"/>
    </location>
</feature>
<evidence type="ECO:0000313" key="4">
    <source>
        <dbReference type="Proteomes" id="UP001593833"/>
    </source>
</evidence>
<dbReference type="Gene3D" id="2.60.40.10">
    <property type="entry name" value="Immunoglobulins"/>
    <property type="match status" value="1"/>
</dbReference>
<comment type="caution">
    <text evidence="3">The sequence shown here is derived from an EMBL/GenBank/DDBJ whole genome shotgun (WGS) entry which is preliminary data.</text>
</comment>
<name>A0ABV6YIP6_UNCEI</name>